<evidence type="ECO:0000256" key="7">
    <source>
        <dbReference type="ARBA" id="ARBA00022840"/>
    </source>
</evidence>
<dbReference type="Gene3D" id="3.40.50.620">
    <property type="entry name" value="HUPs"/>
    <property type="match status" value="1"/>
</dbReference>
<evidence type="ECO:0000256" key="1">
    <source>
        <dbReference type="ARBA" id="ARBA00002324"/>
    </source>
</evidence>
<dbReference type="NCBIfam" id="TIGR00125">
    <property type="entry name" value="cyt_tran_rel"/>
    <property type="match status" value="1"/>
</dbReference>
<evidence type="ECO:0000256" key="8">
    <source>
        <dbReference type="ARBA" id="ARBA00023027"/>
    </source>
</evidence>
<dbReference type="NCBIfam" id="TIGR00482">
    <property type="entry name" value="nicotinate (nicotinamide) nucleotide adenylyltransferase"/>
    <property type="match status" value="1"/>
</dbReference>
<dbReference type="NCBIfam" id="NF000841">
    <property type="entry name" value="PRK00071.1-4"/>
    <property type="match status" value="1"/>
</dbReference>
<dbReference type="SUPFAM" id="SSF52374">
    <property type="entry name" value="Nucleotidylyl transferase"/>
    <property type="match status" value="1"/>
</dbReference>
<comment type="caution">
    <text evidence="12">The sequence shown here is derived from an EMBL/GenBank/DDBJ whole genome shotgun (WGS) entry which is preliminary data.</text>
</comment>
<comment type="catalytic activity">
    <reaction evidence="9 10">
        <text>nicotinate beta-D-ribonucleotide + ATP + H(+) = deamido-NAD(+) + diphosphate</text>
        <dbReference type="Rhea" id="RHEA:22860"/>
        <dbReference type="ChEBI" id="CHEBI:15378"/>
        <dbReference type="ChEBI" id="CHEBI:30616"/>
        <dbReference type="ChEBI" id="CHEBI:33019"/>
        <dbReference type="ChEBI" id="CHEBI:57502"/>
        <dbReference type="ChEBI" id="CHEBI:58437"/>
        <dbReference type="EC" id="2.7.7.18"/>
    </reaction>
</comment>
<dbReference type="GO" id="GO:0005524">
    <property type="term" value="F:ATP binding"/>
    <property type="evidence" value="ECO:0007669"/>
    <property type="project" value="UniProtKB-KW"/>
</dbReference>
<keyword evidence="5 10" id="KW-0548">Nucleotidyltransferase</keyword>
<keyword evidence="4 10" id="KW-0808">Transferase</keyword>
<dbReference type="NCBIfam" id="NF000840">
    <property type="entry name" value="PRK00071.1-3"/>
    <property type="match status" value="1"/>
</dbReference>
<evidence type="ECO:0000256" key="10">
    <source>
        <dbReference type="HAMAP-Rule" id="MF_00244"/>
    </source>
</evidence>
<dbReference type="EC" id="2.7.7.18" evidence="10"/>
<sequence>MKKKVGILGGTFDPPHIGHLIIANEVLHRQNLDEIWFIPTNEPPHKANAMSSNKHRKNMVELAIATNDHFYLHDIELQRKGKSYTYDTIKQLLEMYDHQFYFIIGADMIEYLPKWNKIDELMKMTQFIGVKRSTYKTETDFPVLLVDIPMIDVSSTAIRERIRHHVSAQYLIQDSVYVYIKEHQLYDV</sequence>
<dbReference type="PANTHER" id="PTHR39321">
    <property type="entry name" value="NICOTINATE-NUCLEOTIDE ADENYLYLTRANSFERASE-RELATED"/>
    <property type="match status" value="1"/>
</dbReference>
<protein>
    <recommendedName>
        <fullName evidence="10">Probable nicotinate-nucleotide adenylyltransferase</fullName>
        <ecNumber evidence="10">2.7.7.18</ecNumber>
    </recommendedName>
    <alternativeName>
        <fullName evidence="10">Deamido-NAD(+) diphosphorylase</fullName>
    </alternativeName>
    <alternativeName>
        <fullName evidence="10">Deamido-NAD(+) pyrophosphorylase</fullName>
    </alternativeName>
    <alternativeName>
        <fullName evidence="10">Nicotinate mononucleotide adenylyltransferase</fullName>
        <shortName evidence="10">NaMN adenylyltransferase</shortName>
    </alternativeName>
</protein>
<dbReference type="InterPro" id="IPR004821">
    <property type="entry name" value="Cyt_trans-like"/>
</dbReference>
<comment type="pathway">
    <text evidence="2 10">Cofactor biosynthesis; NAD(+) biosynthesis; deamido-NAD(+) from nicotinate D-ribonucleotide: step 1/1.</text>
</comment>
<keyword evidence="3 10" id="KW-0662">Pyridine nucleotide biosynthesis</keyword>
<evidence type="ECO:0000256" key="4">
    <source>
        <dbReference type="ARBA" id="ARBA00022679"/>
    </source>
</evidence>
<evidence type="ECO:0000256" key="3">
    <source>
        <dbReference type="ARBA" id="ARBA00022642"/>
    </source>
</evidence>
<keyword evidence="8 10" id="KW-0520">NAD</keyword>
<dbReference type="InterPro" id="IPR005248">
    <property type="entry name" value="NadD/NMNAT"/>
</dbReference>
<dbReference type="HAMAP" id="MF_00244">
    <property type="entry name" value="NaMN_adenylyltr"/>
    <property type="match status" value="1"/>
</dbReference>
<dbReference type="CDD" id="cd02165">
    <property type="entry name" value="NMNAT"/>
    <property type="match status" value="1"/>
</dbReference>
<evidence type="ECO:0000256" key="6">
    <source>
        <dbReference type="ARBA" id="ARBA00022741"/>
    </source>
</evidence>
<dbReference type="Pfam" id="PF01467">
    <property type="entry name" value="CTP_transf_like"/>
    <property type="match status" value="1"/>
</dbReference>
<feature type="domain" description="Cytidyltransferase-like" evidence="11">
    <location>
        <begin position="7"/>
        <end position="161"/>
    </location>
</feature>
<dbReference type="Proteomes" id="UP000823937">
    <property type="component" value="Unassembled WGS sequence"/>
</dbReference>
<comment type="function">
    <text evidence="1 10">Catalyzes the reversible adenylation of nicotinate mononucleotide (NaMN) to nicotinic acid adenine dinucleotide (NaAD).</text>
</comment>
<evidence type="ECO:0000256" key="5">
    <source>
        <dbReference type="ARBA" id="ARBA00022695"/>
    </source>
</evidence>
<evidence type="ECO:0000259" key="11">
    <source>
        <dbReference type="Pfam" id="PF01467"/>
    </source>
</evidence>
<evidence type="ECO:0000256" key="9">
    <source>
        <dbReference type="ARBA" id="ARBA00048721"/>
    </source>
</evidence>
<dbReference type="AlphaFoldDB" id="A0A9D1PN61"/>
<organism evidence="12 13">
    <name type="scientific">Candidatus Pseudogracilibacillus intestinigallinarum</name>
    <dbReference type="NCBI Taxonomy" id="2838742"/>
    <lineage>
        <taxon>Bacteria</taxon>
        <taxon>Bacillati</taxon>
        <taxon>Bacillota</taxon>
        <taxon>Bacilli</taxon>
        <taxon>Bacillales</taxon>
        <taxon>Bacillaceae</taxon>
        <taxon>Pseudogracilibacillus</taxon>
    </lineage>
</organism>
<proteinExistence type="inferred from homology"/>
<dbReference type="PANTHER" id="PTHR39321:SF3">
    <property type="entry name" value="PHOSPHOPANTETHEINE ADENYLYLTRANSFERASE"/>
    <property type="match status" value="1"/>
</dbReference>
<comment type="similarity">
    <text evidence="10">Belongs to the NadD family.</text>
</comment>
<accession>A0A9D1PN61</accession>
<dbReference type="InterPro" id="IPR014729">
    <property type="entry name" value="Rossmann-like_a/b/a_fold"/>
</dbReference>
<keyword evidence="7 10" id="KW-0067">ATP-binding</keyword>
<evidence type="ECO:0000256" key="2">
    <source>
        <dbReference type="ARBA" id="ARBA00005019"/>
    </source>
</evidence>
<reference evidence="12" key="1">
    <citation type="journal article" date="2021" name="PeerJ">
        <title>Extensive microbial diversity within the chicken gut microbiome revealed by metagenomics and culture.</title>
        <authorList>
            <person name="Gilroy R."/>
            <person name="Ravi A."/>
            <person name="Getino M."/>
            <person name="Pursley I."/>
            <person name="Horton D.L."/>
            <person name="Alikhan N.F."/>
            <person name="Baker D."/>
            <person name="Gharbi K."/>
            <person name="Hall N."/>
            <person name="Watson M."/>
            <person name="Adriaenssens E.M."/>
            <person name="Foster-Nyarko E."/>
            <person name="Jarju S."/>
            <person name="Secka A."/>
            <person name="Antonio M."/>
            <person name="Oren A."/>
            <person name="Chaudhuri R.R."/>
            <person name="La Ragione R."/>
            <person name="Hildebrand F."/>
            <person name="Pallen M.J."/>
        </authorList>
    </citation>
    <scope>NUCLEOTIDE SEQUENCE</scope>
    <source>
        <strain evidence="12">CHK169-2315</strain>
    </source>
</reference>
<evidence type="ECO:0000313" key="12">
    <source>
        <dbReference type="EMBL" id="HIV75127.1"/>
    </source>
</evidence>
<reference evidence="12" key="2">
    <citation type="submission" date="2021-04" db="EMBL/GenBank/DDBJ databases">
        <authorList>
            <person name="Gilroy R."/>
        </authorList>
    </citation>
    <scope>NUCLEOTIDE SEQUENCE</scope>
    <source>
        <strain evidence="12">CHK169-2315</strain>
    </source>
</reference>
<dbReference type="GO" id="GO:0004515">
    <property type="term" value="F:nicotinate-nucleotide adenylyltransferase activity"/>
    <property type="evidence" value="ECO:0007669"/>
    <property type="project" value="UniProtKB-UniRule"/>
</dbReference>
<gene>
    <name evidence="10" type="primary">nadD</name>
    <name evidence="12" type="ORF">H9895_08635</name>
</gene>
<dbReference type="EMBL" id="DXHX01000123">
    <property type="protein sequence ID" value="HIV75127.1"/>
    <property type="molecule type" value="Genomic_DNA"/>
</dbReference>
<name>A0A9D1PN61_9BACI</name>
<evidence type="ECO:0000313" key="13">
    <source>
        <dbReference type="Proteomes" id="UP000823937"/>
    </source>
</evidence>
<keyword evidence="6 10" id="KW-0547">Nucleotide-binding</keyword>
<dbReference type="GO" id="GO:0009435">
    <property type="term" value="P:NAD+ biosynthetic process"/>
    <property type="evidence" value="ECO:0007669"/>
    <property type="project" value="UniProtKB-UniRule"/>
</dbReference>